<feature type="region of interest" description="Disordered" evidence="5">
    <location>
        <begin position="1"/>
        <end position="126"/>
    </location>
</feature>
<feature type="compositionally biased region" description="Basic residues" evidence="5">
    <location>
        <begin position="273"/>
        <end position="282"/>
    </location>
</feature>
<dbReference type="Pfam" id="PF00249">
    <property type="entry name" value="Myb_DNA-binding"/>
    <property type="match status" value="1"/>
</dbReference>
<feature type="region of interest" description="Disordered" evidence="5">
    <location>
        <begin position="411"/>
        <end position="681"/>
    </location>
</feature>
<evidence type="ECO:0000256" key="2">
    <source>
        <dbReference type="ARBA" id="ARBA00023125"/>
    </source>
</evidence>
<accession>A0AAN8A4L8</accession>
<dbReference type="InterPro" id="IPR001005">
    <property type="entry name" value="SANT/Myb"/>
</dbReference>
<dbReference type="SMART" id="SM00717">
    <property type="entry name" value="SANT"/>
    <property type="match status" value="2"/>
</dbReference>
<reference evidence="8" key="1">
    <citation type="submission" date="2023-08" db="EMBL/GenBank/DDBJ databases">
        <title>Black Yeasts Isolated from many extreme environments.</title>
        <authorList>
            <person name="Coleine C."/>
            <person name="Stajich J.E."/>
            <person name="Selbmann L."/>
        </authorList>
    </citation>
    <scope>NUCLEOTIDE SEQUENCE</scope>
    <source>
        <strain evidence="8">CCFEE 5810</strain>
    </source>
</reference>
<evidence type="ECO:0000259" key="7">
    <source>
        <dbReference type="PROSITE" id="PS51294"/>
    </source>
</evidence>
<feature type="compositionally biased region" description="Basic and acidic residues" evidence="5">
    <location>
        <begin position="554"/>
        <end position="583"/>
    </location>
</feature>
<organism evidence="8 9">
    <name type="scientific">Elasticomyces elasticus</name>
    <dbReference type="NCBI Taxonomy" id="574655"/>
    <lineage>
        <taxon>Eukaryota</taxon>
        <taxon>Fungi</taxon>
        <taxon>Dikarya</taxon>
        <taxon>Ascomycota</taxon>
        <taxon>Pezizomycotina</taxon>
        <taxon>Dothideomycetes</taxon>
        <taxon>Dothideomycetidae</taxon>
        <taxon>Mycosphaerellales</taxon>
        <taxon>Teratosphaeriaceae</taxon>
        <taxon>Elasticomyces</taxon>
    </lineage>
</organism>
<feature type="compositionally biased region" description="Acidic residues" evidence="5">
    <location>
        <begin position="1316"/>
        <end position="1327"/>
    </location>
</feature>
<dbReference type="PROSITE" id="PS51294">
    <property type="entry name" value="HTH_MYB"/>
    <property type="match status" value="1"/>
</dbReference>
<evidence type="ECO:0000256" key="5">
    <source>
        <dbReference type="SAM" id="MobiDB-lite"/>
    </source>
</evidence>
<keyword evidence="2" id="KW-0238">DNA-binding</keyword>
<evidence type="ECO:0000256" key="1">
    <source>
        <dbReference type="ARBA" id="ARBA00004123"/>
    </source>
</evidence>
<feature type="compositionally biased region" description="Basic residues" evidence="5">
    <location>
        <begin position="345"/>
        <end position="355"/>
    </location>
</feature>
<dbReference type="InterPro" id="IPR009057">
    <property type="entry name" value="Homeodomain-like_sf"/>
</dbReference>
<evidence type="ECO:0000313" key="8">
    <source>
        <dbReference type="EMBL" id="KAK5705456.1"/>
    </source>
</evidence>
<dbReference type="GO" id="GO:0003700">
    <property type="term" value="F:DNA-binding transcription factor activity"/>
    <property type="evidence" value="ECO:0007669"/>
    <property type="project" value="TreeGrafter"/>
</dbReference>
<dbReference type="PROSITE" id="PS50090">
    <property type="entry name" value="MYB_LIKE"/>
    <property type="match status" value="2"/>
</dbReference>
<feature type="compositionally biased region" description="Basic and acidic residues" evidence="5">
    <location>
        <begin position="620"/>
        <end position="631"/>
    </location>
</feature>
<evidence type="ECO:0000256" key="4">
    <source>
        <dbReference type="SAM" id="Coils"/>
    </source>
</evidence>
<keyword evidence="4" id="KW-0175">Coiled coil</keyword>
<dbReference type="InterPro" id="IPR017930">
    <property type="entry name" value="Myb_dom"/>
</dbReference>
<evidence type="ECO:0000256" key="3">
    <source>
        <dbReference type="ARBA" id="ARBA00023242"/>
    </source>
</evidence>
<evidence type="ECO:0000313" key="9">
    <source>
        <dbReference type="Proteomes" id="UP001310594"/>
    </source>
</evidence>
<dbReference type="CDD" id="cd00167">
    <property type="entry name" value="SANT"/>
    <property type="match status" value="1"/>
</dbReference>
<dbReference type="EMBL" id="JAVRQU010000003">
    <property type="protein sequence ID" value="KAK5705456.1"/>
    <property type="molecule type" value="Genomic_DNA"/>
</dbReference>
<protein>
    <submittedName>
        <fullName evidence="8">Uncharacterized protein</fullName>
    </submittedName>
</protein>
<feature type="compositionally biased region" description="Low complexity" evidence="5">
    <location>
        <begin position="596"/>
        <end position="605"/>
    </location>
</feature>
<dbReference type="PANTHER" id="PTHR46380:SF2">
    <property type="entry name" value="CYCLIN-D-BINDING MYB-LIKE TRANSCRIPTION FACTOR 1"/>
    <property type="match status" value="1"/>
</dbReference>
<dbReference type="GO" id="GO:0000976">
    <property type="term" value="F:transcription cis-regulatory region binding"/>
    <property type="evidence" value="ECO:0007669"/>
    <property type="project" value="TreeGrafter"/>
</dbReference>
<feature type="compositionally biased region" description="Basic residues" evidence="5">
    <location>
        <begin position="87"/>
        <end position="97"/>
    </location>
</feature>
<dbReference type="InterPro" id="IPR051651">
    <property type="entry name" value="DMTF1_DNA-bind_reg"/>
</dbReference>
<feature type="compositionally biased region" description="Polar residues" evidence="5">
    <location>
        <begin position="456"/>
        <end position="467"/>
    </location>
</feature>
<feature type="compositionally biased region" description="Basic residues" evidence="5">
    <location>
        <begin position="431"/>
        <end position="443"/>
    </location>
</feature>
<feature type="region of interest" description="Disordered" evidence="5">
    <location>
        <begin position="916"/>
        <end position="942"/>
    </location>
</feature>
<feature type="domain" description="HTH myb-type" evidence="7">
    <location>
        <begin position="1039"/>
        <end position="1087"/>
    </location>
</feature>
<feature type="region of interest" description="Disordered" evidence="5">
    <location>
        <begin position="260"/>
        <end position="390"/>
    </location>
</feature>
<dbReference type="PANTHER" id="PTHR46380">
    <property type="entry name" value="CYCLIN-D-BINDING MYB-LIKE TRANSCRIPTION FACTOR 1"/>
    <property type="match status" value="1"/>
</dbReference>
<dbReference type="Proteomes" id="UP001310594">
    <property type="component" value="Unassembled WGS sequence"/>
</dbReference>
<name>A0AAN8A4L8_9PEZI</name>
<feature type="region of interest" description="Disordered" evidence="5">
    <location>
        <begin position="1298"/>
        <end position="1473"/>
    </location>
</feature>
<sequence length="1503" mass="165770">MGSQSSRVAVEVEATPDSQLIDQEMPDAEEEVKAGSPHGSDEEIVVRPRTTNTTSDAAPDAIAKQPSKKRRRTESPEIAEDATNDRPRKKKSRKSRGRPRDPSQLKRETAIEPAIEDNNAQEEVEVEGLHNGKAFDVVGDLALSVDGAAEKLDGMSIDARVGLGGLYPGSGVKAGAEVKAIEGEATEVSSKKRKKRVKRREDETILQFSDYALDQVSTQPKHASNGPVIADGNIEAATIPAVDESAQLVAVTIEDAQLEEAATLQDVEAVEKPKRRKKKRKSSAAEEPVKPESVVLASAELHEVDGREEEAVISMDAEIATAAQPAQGDSEGQLSDSHAQPPSTKKQKKTKRRKSKVEVCVKVERDVDEHPSQAPSWVPIPSPEVDTKPVSTLDVDTNMLEAVAEIHTDDVVAGAADTDPQPAIVDNGTGKKAKKRKRKSKARSTHDEPLTEELQDSANDGPTNNGVANGVIDRHTDQDVDVSMIGHSETTIGEPLAHPQGDETAGTVDELMAEPDGADVPLSPLREALANGEPSEVVEPVVVEKKQRRKSKKSRMDAEDTMPDERPHDPSRSHLTEFRKAQSHEPTVPLIEEAEATPAQEQQTQLSTRKRRRKQGSIVDKGDAVSDDRDAVATNTSSPPASHRRNQPTLPDATTPLVPSSEDASDDQVSESSDMSKDAPAVHHDLSDMEETWFHRCISPCDIKTRTRAHDDVVEGAFHETAWALDDFLQIKAKNISYLNGAFMASPGALEALRNIGDSFHEELGDDEQALSCVWNVANAEYLRMYLPTEASTTGAMWRRLYLHYTTGITSRKETAAEQRKRISKAQESREAYEGAPVDSHALYDQAAKDHWAHLRTPSCEDARNAAPLGPQEMTPPRSKEALDSFINNWIDTDVAMLDPNQPSVERHGAVDALEEMDEDDKEEPAESIKPESTAPGVRKGKRRMSLYVDRSHPTPLPEPVHGPSSGAFTNDEKEAMDAVLEHYCQLHHLDSDVQRNKMMDWKNLDHELRDYLIGCLPNRKKVAVRKFCQRRYISKIEGTWTAEEDGLLLEWHTVYGAKWAEIADHVHGRMPGQCRDRYRNHLQHGDKAQTGAWSQDEESILVKVVAEAIEQIRQANIDKGDLVNEAEDLEKLVPWNVVSDKMGGTRTRKRCLEKWHNLRKRNPTLLNTLADPDPPAPTATALKFDPQSKKQRLASKKFEAFQNGDIHDALCEVYTAITDHTKTYADETTLWSLISQANKDSRFDAPLRRLAYHEALETYGTKKSVRAASTIAGKAKAMAEWMEGYNARHNEGFVTGYAPTHTVKKPKKPEKEPIENDDSSDHEEEGAPARKRRKARERMLAARKVEEQSAQVADVPQRKPRSLLRSRPRRVQLSTEMVENSDDDEEVVDIKNASVPDATEPDSSDTDSSSSESGSHDESHRSVDDLPQISPPASLDLPSSPPAGDLPADDPPAYNDAVATDVDEAPDEHGDPFDVVSMSSMNSRFTLSGRKSFIARCKTAGT</sequence>
<comment type="caution">
    <text evidence="8">The sequence shown here is derived from an EMBL/GenBank/DDBJ whole genome shotgun (WGS) entry which is preliminary data.</text>
</comment>
<feature type="compositionally biased region" description="Basic residues" evidence="5">
    <location>
        <begin position="1359"/>
        <end position="1371"/>
    </location>
</feature>
<gene>
    <name evidence="8" type="ORF">LTR97_002574</name>
</gene>
<feature type="domain" description="Myb-like" evidence="6">
    <location>
        <begin position="1038"/>
        <end position="1083"/>
    </location>
</feature>
<feature type="compositionally biased region" description="Low complexity" evidence="5">
    <location>
        <begin position="1432"/>
        <end position="1447"/>
    </location>
</feature>
<comment type="subcellular location">
    <subcellularLocation>
        <location evidence="1">Nucleus</location>
    </subcellularLocation>
</comment>
<dbReference type="Gene3D" id="1.10.10.60">
    <property type="entry name" value="Homeodomain-like"/>
    <property type="match status" value="2"/>
</dbReference>
<feature type="compositionally biased region" description="Basic and acidic residues" evidence="5">
    <location>
        <begin position="356"/>
        <end position="371"/>
    </location>
</feature>
<feature type="compositionally biased region" description="Basic and acidic residues" evidence="5">
    <location>
        <begin position="98"/>
        <end position="110"/>
    </location>
</feature>
<keyword evidence="3" id="KW-0539">Nucleus</keyword>
<dbReference type="SUPFAM" id="SSF46689">
    <property type="entry name" value="Homeodomain-like"/>
    <property type="match status" value="1"/>
</dbReference>
<proteinExistence type="predicted"/>
<evidence type="ECO:0000259" key="6">
    <source>
        <dbReference type="PROSITE" id="PS50090"/>
    </source>
</evidence>
<feature type="domain" description="Myb-like" evidence="6">
    <location>
        <begin position="1086"/>
        <end position="1160"/>
    </location>
</feature>
<feature type="coiled-coil region" evidence="4">
    <location>
        <begin position="1106"/>
        <end position="1133"/>
    </location>
</feature>
<feature type="compositionally biased region" description="Basic and acidic residues" evidence="5">
    <location>
        <begin position="1338"/>
        <end position="1348"/>
    </location>
</feature>
<dbReference type="GO" id="GO:0005634">
    <property type="term" value="C:nucleus"/>
    <property type="evidence" value="ECO:0007669"/>
    <property type="project" value="UniProtKB-SubCell"/>
</dbReference>
<feature type="compositionally biased region" description="Basic and acidic residues" evidence="5">
    <location>
        <begin position="1415"/>
        <end position="1425"/>
    </location>
</feature>